<dbReference type="RefSeq" id="WP_160851422.1">
    <property type="nucleotide sequence ID" value="NZ_WUWG01000001.1"/>
</dbReference>
<organism evidence="1 2">
    <name type="scientific">Oceanomicrobium pacificus</name>
    <dbReference type="NCBI Taxonomy" id="2692916"/>
    <lineage>
        <taxon>Bacteria</taxon>
        <taxon>Pseudomonadati</taxon>
        <taxon>Pseudomonadota</taxon>
        <taxon>Alphaproteobacteria</taxon>
        <taxon>Rhodobacterales</taxon>
        <taxon>Paracoccaceae</taxon>
        <taxon>Oceanomicrobium</taxon>
    </lineage>
</organism>
<evidence type="ECO:0000313" key="1">
    <source>
        <dbReference type="EMBL" id="MXU64243.1"/>
    </source>
</evidence>
<dbReference type="Pfam" id="PF10094">
    <property type="entry name" value="DUF2332"/>
    <property type="match status" value="1"/>
</dbReference>
<dbReference type="InterPro" id="IPR011200">
    <property type="entry name" value="UCP012608"/>
</dbReference>
<sequence length="322" mass="34594">MDALSDRYRRFAEVEADGVSPLYARLARHVAGSPSALSFLMQLPPPRRQPNLFFAAMRHVAGTPESPEAFDAVLRAHGPEIGRIMQARTTQTNEPGRCAAILPSLSAFAGPLALIEIGASAGLCLLPDAYGYDWQLGTGEAHRLDAPEPDLAPCFPCDAAGFNALPDRHPQIVWRAGLDLNPLDVTDDADCGWLETLVWPEQTARRDRLRAAIALARTSPPRIEKGDLRHDLDALVAEVPRGATCVIFHTAVLSYLPDRDDRAAFGARMASRDAVWISNEAPGVIPGIDPGPPPVKGQFCLSVNGTPAAWTGPHGQAVTRIG</sequence>
<name>A0A6B0TTE0_9RHOB</name>
<keyword evidence="2" id="KW-1185">Reference proteome</keyword>
<protein>
    <submittedName>
        <fullName evidence="1">DUF2332 family protein</fullName>
    </submittedName>
</protein>
<proteinExistence type="predicted"/>
<accession>A0A6B0TTE0</accession>
<dbReference type="EMBL" id="WUWG01000001">
    <property type="protein sequence ID" value="MXU64243.1"/>
    <property type="molecule type" value="Genomic_DNA"/>
</dbReference>
<dbReference type="AlphaFoldDB" id="A0A6B0TTE0"/>
<evidence type="ECO:0000313" key="2">
    <source>
        <dbReference type="Proteomes" id="UP000436016"/>
    </source>
</evidence>
<comment type="caution">
    <text evidence="1">The sequence shown here is derived from an EMBL/GenBank/DDBJ whole genome shotgun (WGS) entry which is preliminary data.</text>
</comment>
<reference evidence="1 2" key="1">
    <citation type="submission" date="2019-12" db="EMBL/GenBank/DDBJ databases">
        <title>Strain KN286 was isolated from seawater, which was collected from Caroline Seamount in the tropical western Pacific.</title>
        <authorList>
            <person name="Wang Q."/>
        </authorList>
    </citation>
    <scope>NUCLEOTIDE SEQUENCE [LARGE SCALE GENOMIC DNA]</scope>
    <source>
        <strain evidence="1 2">KN286</strain>
    </source>
</reference>
<dbReference type="Proteomes" id="UP000436016">
    <property type="component" value="Unassembled WGS sequence"/>
</dbReference>
<gene>
    <name evidence="1" type="ORF">GSH16_02200</name>
</gene>